<name>A0A7S0FB60_9STRA</name>
<dbReference type="AlphaFoldDB" id="A0A7S0FB60"/>
<dbReference type="SUPFAM" id="SSF52540">
    <property type="entry name" value="P-loop containing nucleoside triphosphate hydrolases"/>
    <property type="match status" value="1"/>
</dbReference>
<sequence length="476" mass="53039">MVRNDASFSPYYPSNIKNGSTRDRGMTEPLFSSSFPAPPRRQAPTLHDVPFGENENSATFRHADSTSRALQALAQAKYERMERRRAMFLLVLLVLMAITVHGVAGGYFSMIGTAIPSNVEQFKGRISDRGPGNMIPDEARSKGPRGGGSRGGAMRGAKPDGIAGPGVADESQIQMERVIGMFSNLAETSTPSTDAETPLFWHVPRAGGSTMKDIMGQCLGLVSASEVGVRDGHGQDGEVQIIEFKGLKYVNVDTTSTQGLDRAKALGLVQSGLSDVIVSSYLVGASNLFTPEFNGRVFALLRDPVERAVSMYYYRSGAYGDLQGVSLEQYAQGNGIENNWMTRYLVNQMEGELGKEQLDYAKEVLRRKFLIGFLDDLDESVYRFMKFFNWQYSENDTEALNQEECIKTLTEVGVNRNQVKYEIPQRGSQAYALITWQTQYDIKLYEYGKELFDQQTKIWGSKERKKKDKQKKKGNN</sequence>
<keyword evidence="2" id="KW-1133">Transmembrane helix</keyword>
<dbReference type="PANTHER" id="PTHR32301">
    <property type="entry name" value="COUNTIN RECEPTOR CNR3-RELATED"/>
    <property type="match status" value="1"/>
</dbReference>
<feature type="region of interest" description="Disordered" evidence="1">
    <location>
        <begin position="1"/>
        <end position="42"/>
    </location>
</feature>
<gene>
    <name evidence="3" type="ORF">RSET0789_LOCUS325</name>
</gene>
<evidence type="ECO:0000256" key="1">
    <source>
        <dbReference type="SAM" id="MobiDB-lite"/>
    </source>
</evidence>
<reference evidence="3" key="1">
    <citation type="submission" date="2021-01" db="EMBL/GenBank/DDBJ databases">
        <authorList>
            <person name="Corre E."/>
            <person name="Pelletier E."/>
            <person name="Niang G."/>
            <person name="Scheremetjew M."/>
            <person name="Finn R."/>
            <person name="Kale V."/>
            <person name="Holt S."/>
            <person name="Cochrane G."/>
            <person name="Meng A."/>
            <person name="Brown T."/>
            <person name="Cohen L."/>
        </authorList>
    </citation>
    <scope>NUCLEOTIDE SEQUENCE</scope>
    <source>
        <strain evidence="3">CCMP 1694</strain>
    </source>
</reference>
<accession>A0A7S0FB60</accession>
<evidence type="ECO:0000256" key="2">
    <source>
        <dbReference type="SAM" id="Phobius"/>
    </source>
</evidence>
<protein>
    <recommendedName>
        <fullName evidence="4">Sulfotransferase domain-containing protein</fullName>
    </recommendedName>
</protein>
<dbReference type="InterPro" id="IPR027417">
    <property type="entry name" value="P-loop_NTPase"/>
</dbReference>
<dbReference type="PANTHER" id="PTHR32301:SF6">
    <property type="entry name" value="GOLVESIN-RELATED"/>
    <property type="match status" value="1"/>
</dbReference>
<evidence type="ECO:0000313" key="3">
    <source>
        <dbReference type="EMBL" id="CAD8350526.1"/>
    </source>
</evidence>
<proteinExistence type="predicted"/>
<keyword evidence="2" id="KW-0812">Transmembrane</keyword>
<feature type="transmembrane region" description="Helical" evidence="2">
    <location>
        <begin position="87"/>
        <end position="108"/>
    </location>
</feature>
<dbReference type="Gene3D" id="3.40.50.300">
    <property type="entry name" value="P-loop containing nucleotide triphosphate hydrolases"/>
    <property type="match status" value="1"/>
</dbReference>
<evidence type="ECO:0008006" key="4">
    <source>
        <dbReference type="Google" id="ProtNLM"/>
    </source>
</evidence>
<feature type="compositionally biased region" description="Gly residues" evidence="1">
    <location>
        <begin position="144"/>
        <end position="154"/>
    </location>
</feature>
<keyword evidence="2" id="KW-0472">Membrane</keyword>
<organism evidence="3">
    <name type="scientific">Sundstroemia setigera</name>
    <dbReference type="NCBI Taxonomy" id="3005"/>
    <lineage>
        <taxon>Eukaryota</taxon>
        <taxon>Sar</taxon>
        <taxon>Stramenopiles</taxon>
        <taxon>Ochrophyta</taxon>
        <taxon>Bacillariophyta</taxon>
        <taxon>Coscinodiscophyceae</taxon>
        <taxon>Rhizosoleniophycidae</taxon>
        <taxon>Rhizosoleniales</taxon>
        <taxon>Rhizosoleniaceae</taxon>
        <taxon>Sundstroemia</taxon>
    </lineage>
</organism>
<dbReference type="EMBL" id="HBEI01000463">
    <property type="protein sequence ID" value="CAD8350526.1"/>
    <property type="molecule type" value="Transcribed_RNA"/>
</dbReference>
<feature type="region of interest" description="Disordered" evidence="1">
    <location>
        <begin position="127"/>
        <end position="167"/>
    </location>
</feature>
<dbReference type="InterPro" id="IPR053259">
    <property type="entry name" value="Golvesin-related_Golgi"/>
</dbReference>